<accession>A0A3B1API6</accession>
<proteinExistence type="predicted"/>
<gene>
    <name evidence="1" type="ORF">MNBD_GAMMA19-1475</name>
</gene>
<name>A0A3B1API6_9ZZZZ</name>
<protein>
    <recommendedName>
        <fullName evidence="2">Flagellar basal-body/hook protein C-terminal domain-containing protein</fullName>
    </recommendedName>
</protein>
<sequence>MSISALNTGINGINQGLNNMQRNASTIAQAVNNGINEGAIKRPMEVTSALVNLKQDALQIQASTKVVETVHEMIGSLLDVTA</sequence>
<organism evidence="1">
    <name type="scientific">hydrothermal vent metagenome</name>
    <dbReference type="NCBI Taxonomy" id="652676"/>
    <lineage>
        <taxon>unclassified sequences</taxon>
        <taxon>metagenomes</taxon>
        <taxon>ecological metagenomes</taxon>
    </lineage>
</organism>
<evidence type="ECO:0008006" key="2">
    <source>
        <dbReference type="Google" id="ProtNLM"/>
    </source>
</evidence>
<reference evidence="1" key="1">
    <citation type="submission" date="2018-06" db="EMBL/GenBank/DDBJ databases">
        <authorList>
            <person name="Zhirakovskaya E."/>
        </authorList>
    </citation>
    <scope>NUCLEOTIDE SEQUENCE</scope>
</reference>
<dbReference type="EMBL" id="UOFV01000271">
    <property type="protein sequence ID" value="VAX01774.1"/>
    <property type="molecule type" value="Genomic_DNA"/>
</dbReference>
<dbReference type="AlphaFoldDB" id="A0A3B1API6"/>
<evidence type="ECO:0000313" key="1">
    <source>
        <dbReference type="EMBL" id="VAX01774.1"/>
    </source>
</evidence>